<name>A0AAV0ENS8_9ASTE</name>
<comment type="similarity">
    <text evidence="3">Belongs to the histone H3 family.</text>
</comment>
<organism evidence="11 12">
    <name type="scientific">Cuscuta epithymum</name>
    <dbReference type="NCBI Taxonomy" id="186058"/>
    <lineage>
        <taxon>Eukaryota</taxon>
        <taxon>Viridiplantae</taxon>
        <taxon>Streptophyta</taxon>
        <taxon>Embryophyta</taxon>
        <taxon>Tracheophyta</taxon>
        <taxon>Spermatophyta</taxon>
        <taxon>Magnoliopsida</taxon>
        <taxon>eudicotyledons</taxon>
        <taxon>Gunneridae</taxon>
        <taxon>Pentapetalae</taxon>
        <taxon>asterids</taxon>
        <taxon>lamiids</taxon>
        <taxon>Solanales</taxon>
        <taxon>Convolvulaceae</taxon>
        <taxon>Cuscuteae</taxon>
        <taxon>Cuscuta</taxon>
        <taxon>Cuscuta subgen. Cuscuta</taxon>
    </lineage>
</organism>
<evidence type="ECO:0000256" key="6">
    <source>
        <dbReference type="ARBA" id="ARBA00023125"/>
    </source>
</evidence>
<protein>
    <recommendedName>
        <fullName evidence="10">Core Histone H2A/H2B/H3 domain-containing protein</fullName>
    </recommendedName>
</protein>
<proteinExistence type="inferred from homology"/>
<dbReference type="Pfam" id="PF00125">
    <property type="entry name" value="Histone"/>
    <property type="match status" value="1"/>
</dbReference>
<dbReference type="PRINTS" id="PR00622">
    <property type="entry name" value="HISTONEH3"/>
</dbReference>
<dbReference type="InterPro" id="IPR000164">
    <property type="entry name" value="Histone_H3/CENP-A"/>
</dbReference>
<keyword evidence="8" id="KW-0544">Nucleosome core</keyword>
<accession>A0AAV0ENS8</accession>
<dbReference type="GO" id="GO:0005634">
    <property type="term" value="C:nucleus"/>
    <property type="evidence" value="ECO:0007669"/>
    <property type="project" value="UniProtKB-SubCell"/>
</dbReference>
<evidence type="ECO:0000256" key="9">
    <source>
        <dbReference type="SAM" id="MobiDB-lite"/>
    </source>
</evidence>
<dbReference type="GO" id="GO:0000786">
    <property type="term" value="C:nucleosome"/>
    <property type="evidence" value="ECO:0007669"/>
    <property type="project" value="UniProtKB-KW"/>
</dbReference>
<sequence>MARVKQTATKKKGAGASASTKLVPKGKPTKGKRRKGKPTKNSKPGSAPSEASTRKPRRFKPGTVALREIRKTQKSCNLLIPKAPFVRLTREFSTFYSPDMKRWQADALYALQEASESYLVELLGHAQLCAIHAKRVTLMKSDFQLARRMTGKGQPW</sequence>
<dbReference type="GO" id="GO:0030527">
    <property type="term" value="F:structural constituent of chromatin"/>
    <property type="evidence" value="ECO:0007669"/>
    <property type="project" value="InterPro"/>
</dbReference>
<dbReference type="SMART" id="SM00428">
    <property type="entry name" value="H3"/>
    <property type="match status" value="1"/>
</dbReference>
<dbReference type="GO" id="GO:0003677">
    <property type="term" value="F:DNA binding"/>
    <property type="evidence" value="ECO:0007669"/>
    <property type="project" value="UniProtKB-KW"/>
</dbReference>
<keyword evidence="4" id="KW-0158">Chromosome</keyword>
<dbReference type="SUPFAM" id="SSF47113">
    <property type="entry name" value="Histone-fold"/>
    <property type="match status" value="1"/>
</dbReference>
<dbReference type="EMBL" id="CAMAPF010000932">
    <property type="protein sequence ID" value="CAH9123813.1"/>
    <property type="molecule type" value="Genomic_DNA"/>
</dbReference>
<evidence type="ECO:0000256" key="3">
    <source>
        <dbReference type="ARBA" id="ARBA00010343"/>
    </source>
</evidence>
<evidence type="ECO:0000256" key="4">
    <source>
        <dbReference type="ARBA" id="ARBA00022454"/>
    </source>
</evidence>
<comment type="subcellular location">
    <subcellularLocation>
        <location evidence="2">Chromosome</location>
    </subcellularLocation>
    <subcellularLocation>
        <location evidence="1">Nucleus</location>
    </subcellularLocation>
</comment>
<feature type="region of interest" description="Disordered" evidence="9">
    <location>
        <begin position="1"/>
        <end position="61"/>
    </location>
</feature>
<dbReference type="InterPro" id="IPR009072">
    <property type="entry name" value="Histone-fold"/>
</dbReference>
<dbReference type="FunFam" id="1.10.20.10:FF:000085">
    <property type="entry name" value="Histone H3.2"/>
    <property type="match status" value="1"/>
</dbReference>
<evidence type="ECO:0000256" key="7">
    <source>
        <dbReference type="ARBA" id="ARBA00023242"/>
    </source>
</evidence>
<dbReference type="Gene3D" id="1.10.20.10">
    <property type="entry name" value="Histone, subunit A"/>
    <property type="match status" value="1"/>
</dbReference>
<keyword evidence="5" id="KW-0007">Acetylation</keyword>
<reference evidence="11" key="1">
    <citation type="submission" date="2022-07" db="EMBL/GenBank/DDBJ databases">
        <authorList>
            <person name="Macas J."/>
            <person name="Novak P."/>
            <person name="Neumann P."/>
        </authorList>
    </citation>
    <scope>NUCLEOTIDE SEQUENCE</scope>
</reference>
<evidence type="ECO:0000256" key="1">
    <source>
        <dbReference type="ARBA" id="ARBA00004123"/>
    </source>
</evidence>
<evidence type="ECO:0000259" key="10">
    <source>
        <dbReference type="Pfam" id="PF00125"/>
    </source>
</evidence>
<dbReference type="Proteomes" id="UP001152523">
    <property type="component" value="Unassembled WGS sequence"/>
</dbReference>
<gene>
    <name evidence="11" type="ORF">CEPIT_LOCUS25515</name>
</gene>
<dbReference type="GO" id="GO:0046982">
    <property type="term" value="F:protein heterodimerization activity"/>
    <property type="evidence" value="ECO:0007669"/>
    <property type="project" value="InterPro"/>
</dbReference>
<dbReference type="CDD" id="cd22911">
    <property type="entry name" value="HFD_H3"/>
    <property type="match status" value="1"/>
</dbReference>
<evidence type="ECO:0000256" key="5">
    <source>
        <dbReference type="ARBA" id="ARBA00022990"/>
    </source>
</evidence>
<dbReference type="PANTHER" id="PTHR11426">
    <property type="entry name" value="HISTONE H3"/>
    <property type="match status" value="1"/>
</dbReference>
<dbReference type="InterPro" id="IPR007125">
    <property type="entry name" value="H2A/H2B/H3"/>
</dbReference>
<evidence type="ECO:0000313" key="12">
    <source>
        <dbReference type="Proteomes" id="UP001152523"/>
    </source>
</evidence>
<evidence type="ECO:0000256" key="2">
    <source>
        <dbReference type="ARBA" id="ARBA00004286"/>
    </source>
</evidence>
<feature type="domain" description="Core Histone H2A/H2B/H3" evidence="10">
    <location>
        <begin position="61"/>
        <end position="148"/>
    </location>
</feature>
<evidence type="ECO:0000256" key="8">
    <source>
        <dbReference type="ARBA" id="ARBA00023269"/>
    </source>
</evidence>
<dbReference type="AlphaFoldDB" id="A0AAV0ENS8"/>
<evidence type="ECO:0000313" key="11">
    <source>
        <dbReference type="EMBL" id="CAH9123813.1"/>
    </source>
</evidence>
<comment type="caution">
    <text evidence="11">The sequence shown here is derived from an EMBL/GenBank/DDBJ whole genome shotgun (WGS) entry which is preliminary data.</text>
</comment>
<keyword evidence="6" id="KW-0238">DNA-binding</keyword>
<keyword evidence="7" id="KW-0539">Nucleus</keyword>
<feature type="compositionally biased region" description="Basic residues" evidence="9">
    <location>
        <begin position="27"/>
        <end position="40"/>
    </location>
</feature>
<keyword evidence="12" id="KW-1185">Reference proteome</keyword>